<dbReference type="InterPro" id="IPR025374">
    <property type="entry name" value="DUF4364"/>
</dbReference>
<sequence>MLYQREINDPVLIQFIILYTLNQAKDYVPYNNLINLVLDNCNINFQDFQVALDNLEHTHHVKTFLESEHNEKYKITKKGMNASDLYTPNIPVYIKEPIDNSINELFNTEKVRNSVRSKITRIRKNEYSVECELYDDDDTNLLKLSLYAGSREEAERMAVYFKNEPNIVYETILTAFNEELHHISED</sequence>
<proteinExistence type="predicted"/>
<dbReference type="Proteomes" id="UP001198242">
    <property type="component" value="Unassembled WGS sequence"/>
</dbReference>
<accession>A0AAE3J8H0</accession>
<evidence type="ECO:0000313" key="2">
    <source>
        <dbReference type="Proteomes" id="UP001198242"/>
    </source>
</evidence>
<gene>
    <name evidence="1" type="ORF">LKE05_01800</name>
</gene>
<keyword evidence="2" id="KW-1185">Reference proteome</keyword>
<name>A0AAE3J8H0_9FIRM</name>
<reference evidence="1 2" key="1">
    <citation type="submission" date="2021-10" db="EMBL/GenBank/DDBJ databases">
        <title>Anaerobic single-cell dispensing facilitates the cultivation of human gut bacteria.</title>
        <authorList>
            <person name="Afrizal A."/>
        </authorList>
    </citation>
    <scope>NUCLEOTIDE SEQUENCE [LARGE SCALE GENOMIC DNA]</scope>
    <source>
        <strain evidence="1 2">CLA-AA-H232</strain>
    </source>
</reference>
<dbReference type="AlphaFoldDB" id="A0AAE3J8H0"/>
<comment type="caution">
    <text evidence="1">The sequence shown here is derived from an EMBL/GenBank/DDBJ whole genome shotgun (WGS) entry which is preliminary data.</text>
</comment>
<evidence type="ECO:0000313" key="1">
    <source>
        <dbReference type="EMBL" id="MCC2209529.1"/>
    </source>
</evidence>
<dbReference type="EMBL" id="JAJEQM010000002">
    <property type="protein sequence ID" value="MCC2209529.1"/>
    <property type="molecule type" value="Genomic_DNA"/>
</dbReference>
<organism evidence="1 2">
    <name type="scientific">Hominilimicola fabiformis</name>
    <dbReference type="NCBI Taxonomy" id="2885356"/>
    <lineage>
        <taxon>Bacteria</taxon>
        <taxon>Bacillati</taxon>
        <taxon>Bacillota</taxon>
        <taxon>Clostridia</taxon>
        <taxon>Eubacteriales</taxon>
        <taxon>Oscillospiraceae</taxon>
        <taxon>Hominilimicola</taxon>
    </lineage>
</organism>
<dbReference type="RefSeq" id="WP_118445778.1">
    <property type="nucleotide sequence ID" value="NZ_JAJEQM010000002.1"/>
</dbReference>
<dbReference type="Pfam" id="PF14277">
    <property type="entry name" value="DUF4364"/>
    <property type="match status" value="1"/>
</dbReference>
<protein>
    <submittedName>
        <fullName evidence="1">DUF4364 family protein</fullName>
    </submittedName>
</protein>